<dbReference type="InterPro" id="IPR037289">
    <property type="entry name" value="Elp2"/>
</dbReference>
<comment type="subcellular location">
    <subcellularLocation>
        <location evidence="2">Cytoplasm</location>
    </subcellularLocation>
    <subcellularLocation>
        <location evidence="1">Nucleus</location>
    </subcellularLocation>
</comment>
<dbReference type="GO" id="GO:0005737">
    <property type="term" value="C:cytoplasm"/>
    <property type="evidence" value="ECO:0007669"/>
    <property type="project" value="UniProtKB-SubCell"/>
</dbReference>
<dbReference type="AlphaFoldDB" id="A0A9P6DGY6"/>
<organism evidence="12 13">
    <name type="scientific">Pleurotus eryngii</name>
    <name type="common">Boletus of the steppes</name>
    <dbReference type="NCBI Taxonomy" id="5323"/>
    <lineage>
        <taxon>Eukaryota</taxon>
        <taxon>Fungi</taxon>
        <taxon>Dikarya</taxon>
        <taxon>Basidiomycota</taxon>
        <taxon>Agaricomycotina</taxon>
        <taxon>Agaricomycetes</taxon>
        <taxon>Agaricomycetidae</taxon>
        <taxon>Agaricales</taxon>
        <taxon>Pleurotineae</taxon>
        <taxon>Pleurotaceae</taxon>
        <taxon>Pleurotus</taxon>
    </lineage>
</organism>
<feature type="repeat" description="WD" evidence="11">
    <location>
        <begin position="429"/>
        <end position="459"/>
    </location>
</feature>
<evidence type="ECO:0000313" key="12">
    <source>
        <dbReference type="EMBL" id="KAF9495760.1"/>
    </source>
</evidence>
<dbReference type="PANTHER" id="PTHR44111:SF1">
    <property type="entry name" value="ELONGATOR COMPLEX PROTEIN 2"/>
    <property type="match status" value="1"/>
</dbReference>
<sequence>MASTLYISNAVNRYSHAADISSTSLVAFGSTKVVSFWDTSTGGDLSVGRTLPGHDGVVTVVRFPNDSSVVTGDNKGVLRVWQNFVPPIQRSPQWMQICNVTAHGSAISSLCVLAVRGSAFLIVTGSSDSSVKIWRTDFSNSTEPLAEVQKLPMKGKYPMALAISQLPRSEALVLAVGGTARSIEIWTRSADVFLPSLTLLGHEDWIRSLEFYTGQEDMLILASGSQDATIRLWNITPMLKVRAPEEPSDAPVLSSTDPLSDELLDAFEASLGEVGEAEEGGRQISLKRHLFTVKSKENVVQQYSLLFDALLVGHEAGITSLAWRPSSQKLGQPTLLSTSTDSSVILWSPSDIDTLAPSTSASIWINRQRFGDIGGQRLGGFVGGLWGHGGAEVLAWGWGGGWRRWRCSNFESEDQGSLHGEKWHETGAVTGHNGPVKGIAWSPKGEYIISAGVDQTTRIHGPIKDVSGLETWHELARPQVHGYDMVDVTFLSALSFVSIADEKVIRVFEAPKSFVDTLDGLGVVSISDSEKQRPQAASVPALGLSNKAISDELTNTPASVRRPFEGELASITLWPETEKVFGHGYESIALASSTSKHLIATACRATSAEHAVVRIYDTEKYKLVGEPLQGHSLTVTRIAFSPDDRYILSVSRDRSWMLFELQPNGGYAPRVADRSHGRIIWDCAWSDDGEIFATASRDKTVRIWSITDNESKSNWAPAATIRTKESATSVDFCDPQTDDTSDRRALAIGLESGEMLIFTNPRGSPSDWQQHLSLDKSMAHVDHVYRLAWRPATAADGTERHLASCGEDGVLKIHRIDLSQS</sequence>
<evidence type="ECO:0000256" key="10">
    <source>
        <dbReference type="ARBA" id="ARBA00023242"/>
    </source>
</evidence>
<feature type="repeat" description="WD" evidence="11">
    <location>
        <begin position="628"/>
        <end position="662"/>
    </location>
</feature>
<dbReference type="PRINTS" id="PR00320">
    <property type="entry name" value="GPROTEINBRPT"/>
</dbReference>
<feature type="repeat" description="WD" evidence="11">
    <location>
        <begin position="199"/>
        <end position="235"/>
    </location>
</feature>
<evidence type="ECO:0000256" key="8">
    <source>
        <dbReference type="ARBA" id="ARBA00022694"/>
    </source>
</evidence>
<keyword evidence="9" id="KW-0677">Repeat</keyword>
<keyword evidence="10" id="KW-0539">Nucleus</keyword>
<dbReference type="InterPro" id="IPR036322">
    <property type="entry name" value="WD40_repeat_dom_sf"/>
</dbReference>
<proteinExistence type="inferred from homology"/>
<comment type="pathway">
    <text evidence="3">tRNA modification; 5-methoxycarbonylmethyl-2-thiouridine-tRNA biosynthesis.</text>
</comment>
<keyword evidence="8" id="KW-0819">tRNA processing</keyword>
<feature type="repeat" description="WD" evidence="11">
    <location>
        <begin position="100"/>
        <end position="144"/>
    </location>
</feature>
<dbReference type="EMBL" id="MU154559">
    <property type="protein sequence ID" value="KAF9495760.1"/>
    <property type="molecule type" value="Genomic_DNA"/>
</dbReference>
<comment type="caution">
    <text evidence="12">The sequence shown here is derived from an EMBL/GenBank/DDBJ whole genome shotgun (WGS) entry which is preliminary data.</text>
</comment>
<dbReference type="PROSITE" id="PS50294">
    <property type="entry name" value="WD_REPEATS_REGION"/>
    <property type="match status" value="4"/>
</dbReference>
<accession>A0A9P6DGY6</accession>
<evidence type="ECO:0000256" key="3">
    <source>
        <dbReference type="ARBA" id="ARBA00005043"/>
    </source>
</evidence>
<evidence type="ECO:0000256" key="6">
    <source>
        <dbReference type="ARBA" id="ARBA00022490"/>
    </source>
</evidence>
<dbReference type="Gene3D" id="2.130.10.10">
    <property type="entry name" value="YVTN repeat-like/Quinoprotein amine dehydrogenase"/>
    <property type="match status" value="4"/>
</dbReference>
<reference evidence="12" key="1">
    <citation type="submission" date="2020-11" db="EMBL/GenBank/DDBJ databases">
        <authorList>
            <consortium name="DOE Joint Genome Institute"/>
            <person name="Ahrendt S."/>
            <person name="Riley R."/>
            <person name="Andreopoulos W."/>
            <person name="Labutti K."/>
            <person name="Pangilinan J."/>
            <person name="Ruiz-Duenas F.J."/>
            <person name="Barrasa J.M."/>
            <person name="Sanchez-Garcia M."/>
            <person name="Camarero S."/>
            <person name="Miyauchi S."/>
            <person name="Serrano A."/>
            <person name="Linde D."/>
            <person name="Babiker R."/>
            <person name="Drula E."/>
            <person name="Ayuso-Fernandez I."/>
            <person name="Pacheco R."/>
            <person name="Padilla G."/>
            <person name="Ferreira P."/>
            <person name="Barriuso J."/>
            <person name="Kellner H."/>
            <person name="Castanera R."/>
            <person name="Alfaro M."/>
            <person name="Ramirez L."/>
            <person name="Pisabarro A.G."/>
            <person name="Kuo A."/>
            <person name="Tritt A."/>
            <person name="Lipzen A."/>
            <person name="He G."/>
            <person name="Yan M."/>
            <person name="Ng V."/>
            <person name="Cullen D."/>
            <person name="Martin F."/>
            <person name="Rosso M.-N."/>
            <person name="Henrissat B."/>
            <person name="Hibbett D."/>
            <person name="Martinez A.T."/>
            <person name="Grigoriev I.V."/>
        </authorList>
    </citation>
    <scope>NUCLEOTIDE SEQUENCE</scope>
    <source>
        <strain evidence="12">ATCC 90797</strain>
    </source>
</reference>
<dbReference type="Proteomes" id="UP000807025">
    <property type="component" value="Unassembled WGS sequence"/>
</dbReference>
<dbReference type="PROSITE" id="PS50082">
    <property type="entry name" value="WD_REPEATS_2"/>
    <property type="match status" value="7"/>
</dbReference>
<feature type="repeat" description="WD" evidence="11">
    <location>
        <begin position="311"/>
        <end position="348"/>
    </location>
</feature>
<dbReference type="OrthoDB" id="27911at2759"/>
<evidence type="ECO:0000256" key="4">
    <source>
        <dbReference type="ARBA" id="ARBA00005881"/>
    </source>
</evidence>
<dbReference type="GO" id="GO:0033588">
    <property type="term" value="C:elongator holoenzyme complex"/>
    <property type="evidence" value="ECO:0007669"/>
    <property type="project" value="InterPro"/>
</dbReference>
<protein>
    <recommendedName>
        <fullName evidence="5">Elongator complex protein 2</fullName>
    </recommendedName>
</protein>
<evidence type="ECO:0000256" key="2">
    <source>
        <dbReference type="ARBA" id="ARBA00004496"/>
    </source>
</evidence>
<comment type="similarity">
    <text evidence="4">Belongs to the WD repeat ELP2 family.</text>
</comment>
<keyword evidence="6" id="KW-0963">Cytoplasm</keyword>
<gene>
    <name evidence="12" type="ORF">BDN71DRAFT_1390874</name>
</gene>
<dbReference type="InterPro" id="IPR020472">
    <property type="entry name" value="WD40_PAC1"/>
</dbReference>
<dbReference type="PANTHER" id="PTHR44111">
    <property type="entry name" value="ELONGATOR COMPLEX PROTEIN 2"/>
    <property type="match status" value="1"/>
</dbReference>
<evidence type="ECO:0000256" key="5">
    <source>
        <dbReference type="ARBA" id="ARBA00020267"/>
    </source>
</evidence>
<dbReference type="Pfam" id="PF00400">
    <property type="entry name" value="WD40"/>
    <property type="match status" value="7"/>
</dbReference>
<evidence type="ECO:0000256" key="7">
    <source>
        <dbReference type="ARBA" id="ARBA00022574"/>
    </source>
</evidence>
<evidence type="ECO:0000256" key="1">
    <source>
        <dbReference type="ARBA" id="ARBA00004123"/>
    </source>
</evidence>
<dbReference type="InterPro" id="IPR019775">
    <property type="entry name" value="WD40_repeat_CS"/>
</dbReference>
<dbReference type="SUPFAM" id="SSF50978">
    <property type="entry name" value="WD40 repeat-like"/>
    <property type="match status" value="3"/>
</dbReference>
<feature type="repeat" description="WD" evidence="11">
    <location>
        <begin position="51"/>
        <end position="82"/>
    </location>
</feature>
<dbReference type="SMART" id="SM00320">
    <property type="entry name" value="WD40"/>
    <property type="match status" value="8"/>
</dbReference>
<dbReference type="GO" id="GO:0002098">
    <property type="term" value="P:tRNA wobble uridine modification"/>
    <property type="evidence" value="ECO:0007669"/>
    <property type="project" value="InterPro"/>
</dbReference>
<keyword evidence="13" id="KW-1185">Reference proteome</keyword>
<feature type="repeat" description="WD" evidence="11">
    <location>
        <begin position="673"/>
        <end position="714"/>
    </location>
</feature>
<dbReference type="InterPro" id="IPR015943">
    <property type="entry name" value="WD40/YVTN_repeat-like_dom_sf"/>
</dbReference>
<evidence type="ECO:0000256" key="9">
    <source>
        <dbReference type="ARBA" id="ARBA00022737"/>
    </source>
</evidence>
<evidence type="ECO:0000313" key="13">
    <source>
        <dbReference type="Proteomes" id="UP000807025"/>
    </source>
</evidence>
<dbReference type="GO" id="GO:0005634">
    <property type="term" value="C:nucleus"/>
    <property type="evidence" value="ECO:0007669"/>
    <property type="project" value="UniProtKB-SubCell"/>
</dbReference>
<dbReference type="InterPro" id="IPR001680">
    <property type="entry name" value="WD40_rpt"/>
</dbReference>
<dbReference type="PROSITE" id="PS00678">
    <property type="entry name" value="WD_REPEATS_1"/>
    <property type="match status" value="1"/>
</dbReference>
<keyword evidence="7 11" id="KW-0853">WD repeat</keyword>
<evidence type="ECO:0000256" key="11">
    <source>
        <dbReference type="PROSITE-ProRule" id="PRU00221"/>
    </source>
</evidence>
<name>A0A9P6DGY6_PLEER</name>